<sequence>MFEMCFLVGWPKRKPPAPAPRKQPARADQPTPGGGGYAYCLNLAVTGVVTGQPRSLTEAGQFRCGLPGGGRVPCSPGPLAAPDSHCWLRLVT</sequence>
<accession>A0ABY2HEZ9</accession>
<keyword evidence="3" id="KW-1185">Reference proteome</keyword>
<dbReference type="EMBL" id="PPTA01000002">
    <property type="protein sequence ID" value="TFB05905.1"/>
    <property type="molecule type" value="Genomic_DNA"/>
</dbReference>
<dbReference type="Proteomes" id="UP001642720">
    <property type="component" value="Unassembled WGS sequence"/>
</dbReference>
<dbReference type="RefSeq" id="XP_073562106.1">
    <property type="nucleotide sequence ID" value="XM_073698778.1"/>
</dbReference>
<reference evidence="2 3" key="1">
    <citation type="submission" date="2018-01" db="EMBL/GenBank/DDBJ databases">
        <title>Genome characterization of the sugarcane-associated fungus Trichoderma ghanense CCMA-1212 and their application in lignocelulose bioconversion.</title>
        <authorList>
            <person name="Steindorff A.S."/>
            <person name="Mendes T.D."/>
            <person name="Vilela E.S.D."/>
            <person name="Rodrigues D.S."/>
            <person name="Formighieri E.F."/>
            <person name="Melo I.S."/>
            <person name="Favaro L.C.L."/>
        </authorList>
    </citation>
    <scope>NUCLEOTIDE SEQUENCE [LARGE SCALE GENOMIC DNA]</scope>
    <source>
        <strain evidence="2 3">CCMA-1212</strain>
    </source>
</reference>
<proteinExistence type="predicted"/>
<feature type="region of interest" description="Disordered" evidence="1">
    <location>
        <begin position="11"/>
        <end position="32"/>
    </location>
</feature>
<dbReference type="GeneID" id="300573228"/>
<comment type="caution">
    <text evidence="2">The sequence shown here is derived from an EMBL/GenBank/DDBJ whole genome shotgun (WGS) entry which is preliminary data.</text>
</comment>
<evidence type="ECO:0000313" key="2">
    <source>
        <dbReference type="EMBL" id="TFB05905.1"/>
    </source>
</evidence>
<name>A0ABY2HEZ9_9HYPO</name>
<evidence type="ECO:0000256" key="1">
    <source>
        <dbReference type="SAM" id="MobiDB-lite"/>
    </source>
</evidence>
<evidence type="ECO:0000313" key="3">
    <source>
        <dbReference type="Proteomes" id="UP001642720"/>
    </source>
</evidence>
<gene>
    <name evidence="2" type="ORF">CCMA1212_001348</name>
</gene>
<organism evidence="2 3">
    <name type="scientific">Trichoderma ghanense</name>
    <dbReference type="NCBI Taxonomy" id="65468"/>
    <lineage>
        <taxon>Eukaryota</taxon>
        <taxon>Fungi</taxon>
        <taxon>Dikarya</taxon>
        <taxon>Ascomycota</taxon>
        <taxon>Pezizomycotina</taxon>
        <taxon>Sordariomycetes</taxon>
        <taxon>Hypocreomycetidae</taxon>
        <taxon>Hypocreales</taxon>
        <taxon>Hypocreaceae</taxon>
        <taxon>Trichoderma</taxon>
    </lineage>
</organism>
<protein>
    <submittedName>
        <fullName evidence="2">Uncharacterized protein</fullName>
    </submittedName>
</protein>